<dbReference type="PANTHER" id="PTHR13800">
    <property type="entry name" value="TRANSIENT RECEPTOR POTENTIAL CATION CHANNEL, SUBFAMILY M, MEMBER 6"/>
    <property type="match status" value="1"/>
</dbReference>
<comment type="subcellular location">
    <subcellularLocation>
        <location evidence="1">Membrane</location>
        <topology evidence="1">Multi-pass membrane protein</topology>
    </subcellularLocation>
</comment>
<dbReference type="HOGENOM" id="CLU_001390_1_0_1"/>
<dbReference type="InterPro" id="IPR057366">
    <property type="entry name" value="TRPM-like"/>
</dbReference>
<feature type="domain" description="TRPM SLOG" evidence="10">
    <location>
        <begin position="1"/>
        <end position="272"/>
    </location>
</feature>
<keyword evidence="13" id="KW-1185">Reference proteome</keyword>
<dbReference type="Pfam" id="PF25508">
    <property type="entry name" value="TRPM2"/>
    <property type="match status" value="2"/>
</dbReference>
<proteinExistence type="predicted"/>
<keyword evidence="3 8" id="KW-0812">Transmembrane</keyword>
<dbReference type="OrthoDB" id="301415at2759"/>
<dbReference type="InterPro" id="IPR005821">
    <property type="entry name" value="Ion_trans_dom"/>
</dbReference>
<feature type="transmembrane region" description="Helical" evidence="8">
    <location>
        <begin position="652"/>
        <end position="674"/>
    </location>
</feature>
<dbReference type="PANTHER" id="PTHR13800:SF12">
    <property type="entry name" value="TRANSIENT RECEPTOR POTENTIAL CATION CHANNEL SUBFAMILY M MEMBER-LIKE 2"/>
    <property type="match status" value="1"/>
</dbReference>
<keyword evidence="2" id="KW-0813">Transport</keyword>
<dbReference type="InterPro" id="IPR050927">
    <property type="entry name" value="TRPM"/>
</dbReference>
<keyword evidence="6 8" id="KW-0472">Membrane</keyword>
<sequence>QYARVSHNSKPKDLLKLLIDHWKLPIPNLIISVTGGAKNFKLNQRDQEIFNRGLIKAGQSTGAWILTGGTNIGVVKAVGRAIIESQSLAWVGKGTKREQLHCVGIAPWSYVDNCQSLINKKENESIPKDYNVEPIVRRDCPVPLNPHHSYFLLVDDGTLRKYGGEIKLRGRLEKCIAEKNCDDRLLDTVSKVSNTNKTILFLLCASHSGFGLGKPVVLLVLEGGLDCIKIVHEGISKRIPAVVLEGTGRAADLIAFASKHATKMLVAYPKLKDQEDGKKDLQYHINLVKECIADEKLITIFKLGEQKDQELDLAILSALLKAQCASKLDQLRLALNWDRADVAREKIFTEEVHWPPGSLDEPMLTALIKNRVEFVKMFMENGVNMKDFLTMGKLSLIDIAFSLKDVGRLLKKLMGAHYEPLYLRDRKFVDESIDHDVLISVSARLAGTNNYNLVEAATSNLGDETIVFDNPIHEMFLWAVLSNRPEMAYFMWERGEESIAAALVGSKLFMAMASDNKIDSEKSAALIKDAKKFEELAISVLEECYTQDEYLSQMLVKREMINWGGLNCLQMSGSADGERFISHPCCQSTLDEIWTNGIRSSTSMVPIATLLPFLIPLLISFEKQEDDDRYSGFCSSVFNDIKRFYQAPVTKYWGTVFWYIIFLGLYSYVILFSFNAFPSIPEWILLGWIYTIAVELFRQVSMAPAAKYRRQQYMSRWTMVAEVVSIFIAVIGFCLRWIPQAMEAARILYCLNGAIFYARVLRFYSFSISLGPKLVMIKRMIMEVILFLYILVIFLVGYGVVSQALLYKNIPVTAENILQIIQRPYWQMYGELMLEKIEGNSQNKPKVVRLCIITF</sequence>
<feature type="domain" description="TRPM-like" evidence="11">
    <location>
        <begin position="346"/>
        <end position="395"/>
    </location>
</feature>
<dbReference type="RefSeq" id="XP_002114617.1">
    <property type="nucleotide sequence ID" value="XM_002114581.1"/>
</dbReference>
<dbReference type="GO" id="GO:0005886">
    <property type="term" value="C:plasma membrane"/>
    <property type="evidence" value="ECO:0000318"/>
    <property type="project" value="GO_Central"/>
</dbReference>
<dbReference type="AlphaFoldDB" id="B3S397"/>
<dbReference type="Proteomes" id="UP000009022">
    <property type="component" value="Unassembled WGS sequence"/>
</dbReference>
<accession>B3S397</accession>
<dbReference type="eggNOG" id="KOG3614">
    <property type="taxonomic scope" value="Eukaryota"/>
</dbReference>
<evidence type="ECO:0000259" key="9">
    <source>
        <dbReference type="Pfam" id="PF00520"/>
    </source>
</evidence>
<evidence type="ECO:0000256" key="8">
    <source>
        <dbReference type="SAM" id="Phobius"/>
    </source>
</evidence>
<feature type="domain" description="Ion transport" evidence="9">
    <location>
        <begin position="658"/>
        <end position="806"/>
    </location>
</feature>
<dbReference type="InParanoid" id="B3S397"/>
<evidence type="ECO:0000256" key="3">
    <source>
        <dbReference type="ARBA" id="ARBA00022692"/>
    </source>
</evidence>
<feature type="domain" description="TRPM-like" evidence="11">
    <location>
        <begin position="401"/>
        <end position="583"/>
    </location>
</feature>
<dbReference type="CTD" id="6756011"/>
<dbReference type="GO" id="GO:0099604">
    <property type="term" value="F:ligand-gated calcium channel activity"/>
    <property type="evidence" value="ECO:0000318"/>
    <property type="project" value="GO_Central"/>
</dbReference>
<evidence type="ECO:0000313" key="13">
    <source>
        <dbReference type="Proteomes" id="UP000009022"/>
    </source>
</evidence>
<keyword evidence="7" id="KW-0407">Ion channel</keyword>
<dbReference type="PhylomeDB" id="B3S397"/>
<evidence type="ECO:0000313" key="12">
    <source>
        <dbReference type="EMBL" id="EDV22751.1"/>
    </source>
</evidence>
<reference evidence="12 13" key="1">
    <citation type="journal article" date="2008" name="Nature">
        <title>The Trichoplax genome and the nature of placozoans.</title>
        <authorList>
            <person name="Srivastava M."/>
            <person name="Begovic E."/>
            <person name="Chapman J."/>
            <person name="Putnam N.H."/>
            <person name="Hellsten U."/>
            <person name="Kawashima T."/>
            <person name="Kuo A."/>
            <person name="Mitros T."/>
            <person name="Salamov A."/>
            <person name="Carpenter M.L."/>
            <person name="Signorovitch A.Y."/>
            <person name="Moreno M.A."/>
            <person name="Kamm K."/>
            <person name="Grimwood J."/>
            <person name="Schmutz J."/>
            <person name="Shapiro H."/>
            <person name="Grigoriev I.V."/>
            <person name="Buss L.W."/>
            <person name="Schierwater B."/>
            <person name="Dellaporta S.L."/>
            <person name="Rokhsar D.S."/>
        </authorList>
    </citation>
    <scope>NUCLEOTIDE SEQUENCE [LARGE SCALE GENOMIC DNA]</scope>
    <source>
        <strain evidence="12 13">Grell-BS-1999</strain>
    </source>
</reference>
<feature type="non-terminal residue" evidence="12">
    <location>
        <position position="1"/>
    </location>
</feature>
<organism evidence="12 13">
    <name type="scientific">Trichoplax adhaerens</name>
    <name type="common">Trichoplax reptans</name>
    <dbReference type="NCBI Taxonomy" id="10228"/>
    <lineage>
        <taxon>Eukaryota</taxon>
        <taxon>Metazoa</taxon>
        <taxon>Placozoa</taxon>
        <taxon>Uniplacotomia</taxon>
        <taxon>Trichoplacea</taxon>
        <taxon>Trichoplacidae</taxon>
        <taxon>Trichoplax</taxon>
    </lineage>
</organism>
<feature type="transmembrane region" description="Helical" evidence="8">
    <location>
        <begin position="603"/>
        <end position="621"/>
    </location>
</feature>
<evidence type="ECO:0000259" key="10">
    <source>
        <dbReference type="Pfam" id="PF18139"/>
    </source>
</evidence>
<dbReference type="GeneID" id="6756011"/>
<evidence type="ECO:0000256" key="1">
    <source>
        <dbReference type="ARBA" id="ARBA00004141"/>
    </source>
</evidence>
<evidence type="ECO:0000256" key="4">
    <source>
        <dbReference type="ARBA" id="ARBA00022989"/>
    </source>
</evidence>
<evidence type="ECO:0000256" key="7">
    <source>
        <dbReference type="ARBA" id="ARBA00023303"/>
    </source>
</evidence>
<evidence type="ECO:0000256" key="2">
    <source>
        <dbReference type="ARBA" id="ARBA00022448"/>
    </source>
</evidence>
<protein>
    <submittedName>
        <fullName evidence="12">Uncharacterized protein</fullName>
    </submittedName>
</protein>
<evidence type="ECO:0000256" key="5">
    <source>
        <dbReference type="ARBA" id="ARBA00023065"/>
    </source>
</evidence>
<evidence type="ECO:0000259" key="11">
    <source>
        <dbReference type="Pfam" id="PF25508"/>
    </source>
</evidence>
<evidence type="ECO:0000256" key="6">
    <source>
        <dbReference type="ARBA" id="ARBA00023136"/>
    </source>
</evidence>
<dbReference type="KEGG" id="tad:TRIADDRAFT_28218"/>
<feature type="transmembrane region" description="Helical" evidence="8">
    <location>
        <begin position="680"/>
        <end position="697"/>
    </location>
</feature>
<keyword evidence="5" id="KW-0406">Ion transport</keyword>
<dbReference type="GO" id="GO:0070588">
    <property type="term" value="P:calcium ion transmembrane transport"/>
    <property type="evidence" value="ECO:0000318"/>
    <property type="project" value="GO_Central"/>
</dbReference>
<dbReference type="Pfam" id="PF18139">
    <property type="entry name" value="LSDAT_euk"/>
    <property type="match status" value="1"/>
</dbReference>
<dbReference type="Pfam" id="PF00520">
    <property type="entry name" value="Ion_trans"/>
    <property type="match status" value="1"/>
</dbReference>
<feature type="transmembrane region" description="Helical" evidence="8">
    <location>
        <begin position="717"/>
        <end position="738"/>
    </location>
</feature>
<name>B3S397_TRIAD</name>
<gene>
    <name evidence="12" type="ORF">TRIADDRAFT_28218</name>
</gene>
<dbReference type="EMBL" id="DS985248">
    <property type="protein sequence ID" value="EDV22751.1"/>
    <property type="molecule type" value="Genomic_DNA"/>
</dbReference>
<keyword evidence="4 8" id="KW-1133">Transmembrane helix</keyword>
<dbReference type="InterPro" id="IPR041491">
    <property type="entry name" value="TRPM_SLOG"/>
</dbReference>
<feature type="transmembrane region" description="Helical" evidence="8">
    <location>
        <begin position="784"/>
        <end position="807"/>
    </location>
</feature>
<dbReference type="OMA" id="RDPCFLA"/>